<keyword evidence="7" id="KW-0547">Nucleotide-binding</keyword>
<dbReference type="AlphaFoldDB" id="A0A0S2HYL3"/>
<comment type="function">
    <text evidence="7">Catalyzes the addition of meso-diaminopimelic acid to the nucleotide precursor UDP-N-acetylmuramoyl-L-alanyl-D-glutamate (UMAG) in the biosynthesis of bacterial cell-wall peptidoglycan.</text>
</comment>
<feature type="binding site" evidence="7">
    <location>
        <position position="189"/>
    </location>
    <ligand>
        <name>UDP-N-acetyl-alpha-D-muramoyl-L-alanyl-D-glutamate</name>
        <dbReference type="ChEBI" id="CHEBI:83900"/>
    </ligand>
</feature>
<comment type="pathway">
    <text evidence="7 8">Cell wall biogenesis; peptidoglycan biosynthesis.</text>
</comment>
<dbReference type="NCBIfam" id="NF001126">
    <property type="entry name" value="PRK00139.1-4"/>
    <property type="match status" value="1"/>
</dbReference>
<dbReference type="GO" id="GO:0008360">
    <property type="term" value="P:regulation of cell shape"/>
    <property type="evidence" value="ECO:0007669"/>
    <property type="project" value="UniProtKB-KW"/>
</dbReference>
<dbReference type="HAMAP" id="MF_00208">
    <property type="entry name" value="MurE"/>
    <property type="match status" value="1"/>
</dbReference>
<keyword evidence="13" id="KW-1185">Reference proteome</keyword>
<dbReference type="PANTHER" id="PTHR23135">
    <property type="entry name" value="MUR LIGASE FAMILY MEMBER"/>
    <property type="match status" value="1"/>
</dbReference>
<feature type="domain" description="Mur ligase N-terminal catalytic" evidence="9">
    <location>
        <begin position="24"/>
        <end position="98"/>
    </location>
</feature>
<feature type="domain" description="Mur ligase C-terminal" evidence="10">
    <location>
        <begin position="328"/>
        <end position="458"/>
    </location>
</feature>
<dbReference type="Gene3D" id="3.40.1190.10">
    <property type="entry name" value="Mur-like, catalytic domain"/>
    <property type="match status" value="1"/>
</dbReference>
<dbReference type="SUPFAM" id="SSF53623">
    <property type="entry name" value="MurD-like peptide ligases, catalytic domain"/>
    <property type="match status" value="1"/>
</dbReference>
<keyword evidence="7" id="KW-0963">Cytoplasm</keyword>
<dbReference type="GO" id="GO:0009252">
    <property type="term" value="P:peptidoglycan biosynthetic process"/>
    <property type="evidence" value="ECO:0007669"/>
    <property type="project" value="UniProtKB-UniRule"/>
</dbReference>
<keyword evidence="6 7" id="KW-0961">Cell wall biogenesis/degradation</keyword>
<dbReference type="SUPFAM" id="SSF63418">
    <property type="entry name" value="MurE/MurF N-terminal domain"/>
    <property type="match status" value="1"/>
</dbReference>
<dbReference type="UniPathway" id="UPA00219"/>
<organism evidence="12 13">
    <name type="scientific">Salinivirga cyanobacteriivorans</name>
    <dbReference type="NCBI Taxonomy" id="1307839"/>
    <lineage>
        <taxon>Bacteria</taxon>
        <taxon>Pseudomonadati</taxon>
        <taxon>Bacteroidota</taxon>
        <taxon>Bacteroidia</taxon>
        <taxon>Bacteroidales</taxon>
        <taxon>Salinivirgaceae</taxon>
        <taxon>Salinivirga</taxon>
    </lineage>
</organism>
<keyword evidence="7 12" id="KW-0436">Ligase</keyword>
<comment type="catalytic activity">
    <reaction evidence="7">
        <text>UDP-N-acetyl-alpha-D-muramoyl-L-alanyl-D-glutamate + meso-2,6-diaminopimelate + ATP = UDP-N-acetyl-alpha-D-muramoyl-L-alanyl-gamma-D-glutamyl-meso-2,6-diaminopimelate + ADP + phosphate + H(+)</text>
        <dbReference type="Rhea" id="RHEA:23676"/>
        <dbReference type="ChEBI" id="CHEBI:15378"/>
        <dbReference type="ChEBI" id="CHEBI:30616"/>
        <dbReference type="ChEBI" id="CHEBI:43474"/>
        <dbReference type="ChEBI" id="CHEBI:57791"/>
        <dbReference type="ChEBI" id="CHEBI:83900"/>
        <dbReference type="ChEBI" id="CHEBI:83905"/>
        <dbReference type="ChEBI" id="CHEBI:456216"/>
        <dbReference type="EC" id="6.3.2.13"/>
    </reaction>
</comment>
<dbReference type="Gene3D" id="3.90.190.20">
    <property type="entry name" value="Mur ligase, C-terminal domain"/>
    <property type="match status" value="1"/>
</dbReference>
<dbReference type="Pfam" id="PF01225">
    <property type="entry name" value="Mur_ligase"/>
    <property type="match status" value="1"/>
</dbReference>
<dbReference type="PANTHER" id="PTHR23135:SF4">
    <property type="entry name" value="UDP-N-ACETYLMURAMOYL-L-ALANYL-D-GLUTAMATE--2,6-DIAMINOPIMELATE LIGASE MURE HOMOLOG, CHLOROPLASTIC"/>
    <property type="match status" value="1"/>
</dbReference>
<dbReference type="SUPFAM" id="SSF53244">
    <property type="entry name" value="MurD-like peptide ligases, peptide-binding domain"/>
    <property type="match status" value="1"/>
</dbReference>
<feature type="binding site" evidence="7">
    <location>
        <position position="31"/>
    </location>
    <ligand>
        <name>UDP-N-acetyl-alpha-D-muramoyl-L-alanyl-D-glutamate</name>
        <dbReference type="ChEBI" id="CHEBI:83900"/>
    </ligand>
</feature>
<evidence type="ECO:0000313" key="13">
    <source>
        <dbReference type="Proteomes" id="UP000064893"/>
    </source>
</evidence>
<keyword evidence="7" id="KW-0460">Magnesium</keyword>
<sequence length="483" mass="53781">MKILSDILKKYKYDLVNGSEQTSISGIAFDSRKVEEGTLFVAIKGAENDGHKFINNAIKAGATAIICEDTSGIEAKNATVISVQNSRDALAWVAAAWYNYPSDTMKVIGITGTNGKTTTATMLYNVFRELGYPCGLFSTVKILINGQQMNATHTTPDPLAIQGTMAEMRDAGCEYCFMEVSSHAVDQDRVKYIDFAAGVFTNITQDHLDYHKTFKNYIEAKQKFFTHLSKDAIAIYNADDKNGSIMVQNTKAQCISYSLKKPSDHKAKILKKEMDGMMLHLEQTQMWTMLTGFFNAYNLMAVYSTAIQFYNDSQELLRVISKQKPVRGRFEHIISANGTHGIIDYAHTPDAVENVLSTVDEVRTGNEQLIVIIGAGGNRDKTKRPIMAQKACRYADTVIFTSDNPRNEDPEAIIQDMKTGIPIEFTGREFTIESREEAIKVAVGLAGAGDIIVIAGKGHETYQEVKGVRHHFDDREILMKHFK</sequence>
<keyword evidence="7" id="KW-0067">ATP-binding</keyword>
<dbReference type="InterPro" id="IPR036615">
    <property type="entry name" value="Mur_ligase_C_dom_sf"/>
</dbReference>
<evidence type="ECO:0000256" key="4">
    <source>
        <dbReference type="ARBA" id="ARBA00022984"/>
    </source>
</evidence>
<feature type="binding site" evidence="7">
    <location>
        <begin position="154"/>
        <end position="155"/>
    </location>
    <ligand>
        <name>UDP-N-acetyl-alpha-D-muramoyl-L-alanyl-D-glutamate</name>
        <dbReference type="ChEBI" id="CHEBI:83900"/>
    </ligand>
</feature>
<dbReference type="InterPro" id="IPR004101">
    <property type="entry name" value="Mur_ligase_C"/>
</dbReference>
<dbReference type="InterPro" id="IPR013221">
    <property type="entry name" value="Mur_ligase_cen"/>
</dbReference>
<comment type="caution">
    <text evidence="7">Lacks conserved residue(s) required for the propagation of feature annotation.</text>
</comment>
<dbReference type="RefSeq" id="WP_057952644.1">
    <property type="nucleotide sequence ID" value="NZ_CP013118.1"/>
</dbReference>
<evidence type="ECO:0000259" key="9">
    <source>
        <dbReference type="Pfam" id="PF01225"/>
    </source>
</evidence>
<evidence type="ECO:0000259" key="11">
    <source>
        <dbReference type="Pfam" id="PF08245"/>
    </source>
</evidence>
<feature type="binding site" evidence="7">
    <location>
        <begin position="403"/>
        <end position="406"/>
    </location>
    <ligand>
        <name>meso-2,6-diaminopimelate</name>
        <dbReference type="ChEBI" id="CHEBI:57791"/>
    </ligand>
</feature>
<feature type="domain" description="Mur ligase central" evidence="11">
    <location>
        <begin position="110"/>
        <end position="303"/>
    </location>
</feature>
<dbReference type="Pfam" id="PF02875">
    <property type="entry name" value="Mur_ligase_C"/>
    <property type="match status" value="1"/>
</dbReference>
<evidence type="ECO:0000313" key="12">
    <source>
        <dbReference type="EMBL" id="ALO15162.1"/>
    </source>
</evidence>
<dbReference type="STRING" id="1307839.L21SP5_01514"/>
<reference evidence="12 13" key="1">
    <citation type="submission" date="2015-11" db="EMBL/GenBank/DDBJ databases">
        <title>Description and complete genome sequence of a novel strain predominating in hypersaline microbial mats and representing a new family of the Bacteriodetes phylum.</title>
        <authorList>
            <person name="Spring S."/>
            <person name="Bunk B."/>
            <person name="Sproer C."/>
            <person name="Klenk H.-P."/>
        </authorList>
    </citation>
    <scope>NUCLEOTIDE SEQUENCE [LARGE SCALE GENOMIC DNA]</scope>
    <source>
        <strain evidence="12 13">L21-Spi-D4</strain>
    </source>
</reference>
<dbReference type="GO" id="GO:0005524">
    <property type="term" value="F:ATP binding"/>
    <property type="evidence" value="ECO:0007669"/>
    <property type="project" value="UniProtKB-UniRule"/>
</dbReference>
<dbReference type="GO" id="GO:0071555">
    <property type="term" value="P:cell wall organization"/>
    <property type="evidence" value="ECO:0007669"/>
    <property type="project" value="UniProtKB-KW"/>
</dbReference>
<comment type="cofactor">
    <cofactor evidence="7">
        <name>Mg(2+)</name>
        <dbReference type="ChEBI" id="CHEBI:18420"/>
    </cofactor>
</comment>
<feature type="binding site" evidence="7">
    <location>
        <position position="456"/>
    </location>
    <ligand>
        <name>meso-2,6-diaminopimelate</name>
        <dbReference type="ChEBI" id="CHEBI:57791"/>
    </ligand>
</feature>
<feature type="modified residue" description="N6-carboxylysine" evidence="7">
    <location>
        <position position="221"/>
    </location>
</feature>
<keyword evidence="5 7" id="KW-0131">Cell cycle</keyword>
<feature type="binding site" evidence="7">
    <location>
        <position position="460"/>
    </location>
    <ligand>
        <name>meso-2,6-diaminopimelate</name>
        <dbReference type="ChEBI" id="CHEBI:57791"/>
    </ligand>
</feature>
<dbReference type="InterPro" id="IPR035911">
    <property type="entry name" value="MurE/MurF_N"/>
</dbReference>
<evidence type="ECO:0000256" key="2">
    <source>
        <dbReference type="ARBA" id="ARBA00022618"/>
    </source>
</evidence>
<feature type="binding site" evidence="7">
    <location>
        <position position="187"/>
    </location>
    <ligand>
        <name>UDP-N-acetyl-alpha-D-muramoyl-L-alanyl-D-glutamate</name>
        <dbReference type="ChEBI" id="CHEBI:83900"/>
    </ligand>
</feature>
<keyword evidence="3 7" id="KW-0133">Cell shape</keyword>
<dbReference type="EC" id="6.3.2.13" evidence="7"/>
<dbReference type="GO" id="GO:0008765">
    <property type="term" value="F:UDP-N-acetylmuramoylalanyl-D-glutamate-2,6-diaminopimelate ligase activity"/>
    <property type="evidence" value="ECO:0007669"/>
    <property type="project" value="UniProtKB-UniRule"/>
</dbReference>
<feature type="short sequence motif" description="Meso-diaminopimelate recognition motif" evidence="7">
    <location>
        <begin position="403"/>
        <end position="406"/>
    </location>
</feature>
<feature type="binding site" evidence="7">
    <location>
        <begin position="112"/>
        <end position="118"/>
    </location>
    <ligand>
        <name>ATP</name>
        <dbReference type="ChEBI" id="CHEBI:30616"/>
    </ligand>
</feature>
<dbReference type="Proteomes" id="UP000064893">
    <property type="component" value="Chromosome"/>
</dbReference>
<accession>A0A0S2HYL3</accession>
<keyword evidence="2 7" id="KW-0132">Cell division</keyword>
<dbReference type="Pfam" id="PF08245">
    <property type="entry name" value="Mur_ligase_M"/>
    <property type="match status" value="1"/>
</dbReference>
<protein>
    <recommendedName>
        <fullName evidence="7">UDP-N-acetylmuramoyl-L-alanyl-D-glutamate--2,6-diaminopimelate ligase</fullName>
        <ecNumber evidence="7">6.3.2.13</ecNumber>
    </recommendedName>
    <alternativeName>
        <fullName evidence="7">Meso-A2pm-adding enzyme</fullName>
    </alternativeName>
    <alternativeName>
        <fullName evidence="7">Meso-diaminopimelate-adding enzyme</fullName>
    </alternativeName>
    <alternativeName>
        <fullName evidence="7">UDP-MurNAc-L-Ala-D-Glu:meso-diaminopimelate ligase</fullName>
    </alternativeName>
    <alternativeName>
        <fullName evidence="7">UDP-MurNAc-tripeptide synthetase</fullName>
    </alternativeName>
    <alternativeName>
        <fullName evidence="7">UDP-N-acetylmuramyl-tripeptide synthetase</fullName>
    </alternativeName>
</protein>
<dbReference type="GO" id="GO:0005737">
    <property type="term" value="C:cytoplasm"/>
    <property type="evidence" value="ECO:0007669"/>
    <property type="project" value="UniProtKB-SubCell"/>
</dbReference>
<dbReference type="InterPro" id="IPR036565">
    <property type="entry name" value="Mur-like_cat_sf"/>
</dbReference>
<feature type="binding site" evidence="7">
    <location>
        <position position="181"/>
    </location>
    <ligand>
        <name>UDP-N-acetyl-alpha-D-muramoyl-L-alanyl-D-glutamate</name>
        <dbReference type="ChEBI" id="CHEBI:83900"/>
    </ligand>
</feature>
<dbReference type="PATRIC" id="fig|1307839.3.peg.1614"/>
<dbReference type="OrthoDB" id="9800958at2"/>
<gene>
    <name evidence="7 12" type="primary">murE</name>
    <name evidence="12" type="ORF">L21SP5_01514</name>
</gene>
<dbReference type="InterPro" id="IPR000713">
    <property type="entry name" value="Mur_ligase_N"/>
</dbReference>
<dbReference type="KEGG" id="blq:L21SP5_01514"/>
<evidence type="ECO:0000256" key="8">
    <source>
        <dbReference type="RuleBase" id="RU004135"/>
    </source>
</evidence>
<feature type="binding site" evidence="7">
    <location>
        <position position="379"/>
    </location>
    <ligand>
        <name>meso-2,6-diaminopimelate</name>
        <dbReference type="ChEBI" id="CHEBI:57791"/>
    </ligand>
</feature>
<dbReference type="GO" id="GO:0051301">
    <property type="term" value="P:cell division"/>
    <property type="evidence" value="ECO:0007669"/>
    <property type="project" value="UniProtKB-KW"/>
</dbReference>
<evidence type="ECO:0000259" key="10">
    <source>
        <dbReference type="Pfam" id="PF02875"/>
    </source>
</evidence>
<comment type="similarity">
    <text evidence="1 7">Belongs to the MurCDEF family. MurE subfamily.</text>
</comment>
<evidence type="ECO:0000256" key="1">
    <source>
        <dbReference type="ARBA" id="ARBA00005898"/>
    </source>
</evidence>
<evidence type="ECO:0000256" key="3">
    <source>
        <dbReference type="ARBA" id="ARBA00022960"/>
    </source>
</evidence>
<evidence type="ECO:0000256" key="7">
    <source>
        <dbReference type="HAMAP-Rule" id="MF_00208"/>
    </source>
</evidence>
<keyword evidence="4 7" id="KW-0573">Peptidoglycan synthesis</keyword>
<dbReference type="InterPro" id="IPR005761">
    <property type="entry name" value="UDP-N-AcMur-Glu-dNH2Pim_ligase"/>
</dbReference>
<dbReference type="Gene3D" id="3.40.1390.10">
    <property type="entry name" value="MurE/MurF, N-terminal domain"/>
    <property type="match status" value="1"/>
</dbReference>
<proteinExistence type="inferred from homology"/>
<name>A0A0S2HYL3_9BACT</name>
<dbReference type="NCBIfam" id="TIGR01085">
    <property type="entry name" value="murE"/>
    <property type="match status" value="1"/>
</dbReference>
<evidence type="ECO:0000256" key="5">
    <source>
        <dbReference type="ARBA" id="ARBA00023306"/>
    </source>
</evidence>
<dbReference type="EMBL" id="CP013118">
    <property type="protein sequence ID" value="ALO15162.1"/>
    <property type="molecule type" value="Genomic_DNA"/>
</dbReference>
<dbReference type="GO" id="GO:0000287">
    <property type="term" value="F:magnesium ion binding"/>
    <property type="evidence" value="ECO:0007669"/>
    <property type="project" value="UniProtKB-UniRule"/>
</dbReference>
<comment type="PTM">
    <text evidence="7">Carboxylation is probably crucial for Mg(2+) binding and, consequently, for the gamma-phosphate positioning of ATP.</text>
</comment>
<evidence type="ECO:0000256" key="6">
    <source>
        <dbReference type="ARBA" id="ARBA00023316"/>
    </source>
</evidence>
<comment type="subcellular location">
    <subcellularLocation>
        <location evidence="7 8">Cytoplasm</location>
    </subcellularLocation>
</comment>